<dbReference type="RefSeq" id="WP_115428324.1">
    <property type="nucleotide sequence ID" value="NZ_CP031367.1"/>
</dbReference>
<dbReference type="InterPro" id="IPR029033">
    <property type="entry name" value="His_PPase_superfam"/>
</dbReference>
<dbReference type="Proteomes" id="UP000289132">
    <property type="component" value="Unassembled WGS sequence"/>
</dbReference>
<protein>
    <submittedName>
        <fullName evidence="3">Phosphohistidine phosphatase</fullName>
    </submittedName>
</protein>
<dbReference type="CDD" id="cd07067">
    <property type="entry name" value="HP_PGM_like"/>
    <property type="match status" value="1"/>
</dbReference>
<dbReference type="InterPro" id="IPR013078">
    <property type="entry name" value="His_Pase_superF_clade-1"/>
</dbReference>
<organism evidence="3 5">
    <name type="scientific">Aliarcobacter trophiarum LMG 25534</name>
    <dbReference type="NCBI Taxonomy" id="1032241"/>
    <lineage>
        <taxon>Bacteria</taxon>
        <taxon>Pseudomonadati</taxon>
        <taxon>Campylobacterota</taxon>
        <taxon>Epsilonproteobacteria</taxon>
        <taxon>Campylobacterales</taxon>
        <taxon>Arcobacteraceae</taxon>
        <taxon>Aliarcobacter</taxon>
    </lineage>
</organism>
<dbReference type="EMBL" id="CP031367">
    <property type="protein sequence ID" value="AXK48814.1"/>
    <property type="molecule type" value="Genomic_DNA"/>
</dbReference>
<evidence type="ECO:0000256" key="2">
    <source>
        <dbReference type="PIRSR" id="PIRSR613078-2"/>
    </source>
</evidence>
<accession>A0AAD0VM41</accession>
<feature type="active site" description="Proton donor/acceptor" evidence="1">
    <location>
        <position position="85"/>
    </location>
</feature>
<dbReference type="SUPFAM" id="SSF53254">
    <property type="entry name" value="Phosphoglycerate mutase-like"/>
    <property type="match status" value="1"/>
</dbReference>
<keyword evidence="6" id="KW-1185">Reference proteome</keyword>
<name>A0AAD0VM41_9BACT</name>
<feature type="binding site" evidence="2">
    <location>
        <begin position="85"/>
        <end position="88"/>
    </location>
    <ligand>
        <name>substrate</name>
    </ligand>
</feature>
<proteinExistence type="predicted"/>
<dbReference type="AlphaFoldDB" id="A0AAD0VM41"/>
<dbReference type="Proteomes" id="UP000254504">
    <property type="component" value="Chromosome"/>
</dbReference>
<dbReference type="PANTHER" id="PTHR47623:SF1">
    <property type="entry name" value="OS09G0287300 PROTEIN"/>
    <property type="match status" value="1"/>
</dbReference>
<gene>
    <name evidence="3" type="primary">sixA2</name>
    <name evidence="3" type="ORF">ATR_0948</name>
    <name evidence="4" type="ORF">CRU87_04650</name>
</gene>
<feature type="binding site" evidence="2">
    <location>
        <position position="58"/>
    </location>
    <ligand>
        <name>substrate</name>
    </ligand>
</feature>
<evidence type="ECO:0000313" key="3">
    <source>
        <dbReference type="EMBL" id="AXK48814.1"/>
    </source>
</evidence>
<dbReference type="Pfam" id="PF00300">
    <property type="entry name" value="His_Phos_1"/>
    <property type="match status" value="1"/>
</dbReference>
<dbReference type="KEGG" id="atp:ATR_0948"/>
<evidence type="ECO:0000313" key="6">
    <source>
        <dbReference type="Proteomes" id="UP000289132"/>
    </source>
</evidence>
<reference evidence="3 5" key="2">
    <citation type="submission" date="2018-07" db="EMBL/GenBank/DDBJ databases">
        <title>Complete genome of the Arcobacter trophiarum type strain LMG 25534.</title>
        <authorList>
            <person name="Miller W.G."/>
            <person name="Yee E."/>
        </authorList>
    </citation>
    <scope>NUCLEOTIDE SEQUENCE [LARGE SCALE GENOMIC DNA]</scope>
    <source>
        <strain evidence="3 5">LMG 25534</strain>
    </source>
</reference>
<reference evidence="4 6" key="1">
    <citation type="submission" date="2017-10" db="EMBL/GenBank/DDBJ databases">
        <title>Genomics of the genus Arcobacter.</title>
        <authorList>
            <person name="Perez-Cataluna A."/>
            <person name="Figueras M.J."/>
        </authorList>
    </citation>
    <scope>NUCLEOTIDE SEQUENCE [LARGE SCALE GENOMIC DNA]</scope>
    <source>
        <strain evidence="4 6">LMG 25534</strain>
    </source>
</reference>
<dbReference type="Gene3D" id="3.40.50.1240">
    <property type="entry name" value="Phosphoglycerate mutase-like"/>
    <property type="match status" value="1"/>
</dbReference>
<evidence type="ECO:0000256" key="1">
    <source>
        <dbReference type="PIRSR" id="PIRSR613078-1"/>
    </source>
</evidence>
<dbReference type="PANTHER" id="PTHR47623">
    <property type="entry name" value="OS09G0287300 PROTEIN"/>
    <property type="match status" value="1"/>
</dbReference>
<evidence type="ECO:0000313" key="4">
    <source>
        <dbReference type="EMBL" id="RXJ92134.1"/>
    </source>
</evidence>
<sequence>MKKLILIRHAKSSWSNPLLDDFDRPLNKRGEKNAPFMAKVLNQKELKPDLIISSPAKRTKDTLNYFLDEFKDYKKKVRFDQSIYEAPYTNLLNVIKSVEKEYDTLFFIGHNPGINDLSDFLLNGFYKNIPTTGILKIDLDIDSWDEIEKGYGNLDFFLYPKMFICNLC</sequence>
<dbReference type="EMBL" id="PDKD01000005">
    <property type="protein sequence ID" value="RXJ92134.1"/>
    <property type="molecule type" value="Genomic_DNA"/>
</dbReference>
<feature type="active site" description="Tele-phosphohistidine intermediate" evidence="1">
    <location>
        <position position="9"/>
    </location>
</feature>
<evidence type="ECO:0000313" key="5">
    <source>
        <dbReference type="Proteomes" id="UP000254504"/>
    </source>
</evidence>